<dbReference type="InterPro" id="IPR001387">
    <property type="entry name" value="Cro/C1-type_HTH"/>
</dbReference>
<proteinExistence type="predicted"/>
<dbReference type="PROSITE" id="PS50943">
    <property type="entry name" value="HTH_CROC1"/>
    <property type="match status" value="1"/>
</dbReference>
<dbReference type="SMART" id="SM00530">
    <property type="entry name" value="HTH_XRE"/>
    <property type="match status" value="1"/>
</dbReference>
<dbReference type="Pfam" id="PF13560">
    <property type="entry name" value="HTH_31"/>
    <property type="match status" value="1"/>
</dbReference>
<dbReference type="CDD" id="cd00093">
    <property type="entry name" value="HTH_XRE"/>
    <property type="match status" value="1"/>
</dbReference>
<dbReference type="PATRIC" id="fig|82380.10.peg.857"/>
<gene>
    <name evidence="2" type="ORF">RN51_00855</name>
</gene>
<dbReference type="Proteomes" id="UP000033725">
    <property type="component" value="Unassembled WGS sequence"/>
</dbReference>
<evidence type="ECO:0000313" key="3">
    <source>
        <dbReference type="Proteomes" id="UP000033725"/>
    </source>
</evidence>
<organism evidence="2 3">
    <name type="scientific">Microbacterium oxydans</name>
    <dbReference type="NCBI Taxonomy" id="82380"/>
    <lineage>
        <taxon>Bacteria</taxon>
        <taxon>Bacillati</taxon>
        <taxon>Actinomycetota</taxon>
        <taxon>Actinomycetes</taxon>
        <taxon>Micrococcales</taxon>
        <taxon>Microbacteriaceae</taxon>
        <taxon>Microbacterium</taxon>
    </lineage>
</organism>
<dbReference type="InterPro" id="IPR010982">
    <property type="entry name" value="Lambda_DNA-bd_dom_sf"/>
</dbReference>
<dbReference type="EMBL" id="JYIV01000018">
    <property type="protein sequence ID" value="KJL25035.1"/>
    <property type="molecule type" value="Genomic_DNA"/>
</dbReference>
<feature type="domain" description="HTH cro/C1-type" evidence="1">
    <location>
        <begin position="22"/>
        <end position="82"/>
    </location>
</feature>
<dbReference type="OrthoDB" id="5074395at2"/>
<dbReference type="GO" id="GO:0003677">
    <property type="term" value="F:DNA binding"/>
    <property type="evidence" value="ECO:0007669"/>
    <property type="project" value="InterPro"/>
</dbReference>
<comment type="caution">
    <text evidence="2">The sequence shown here is derived from an EMBL/GenBank/DDBJ whole genome shotgun (WGS) entry which is preliminary data.</text>
</comment>
<reference evidence="2 3" key="1">
    <citation type="submission" date="2015-02" db="EMBL/GenBank/DDBJ databases">
        <title>Draft genome sequences of ten Microbacterium spp. with emphasis on heavy metal contaminated environments.</title>
        <authorList>
            <person name="Corretto E."/>
        </authorList>
    </citation>
    <scope>NUCLEOTIDE SEQUENCE [LARGE SCALE GENOMIC DNA]</scope>
    <source>
        <strain evidence="2 3">BEL163</strain>
    </source>
</reference>
<dbReference type="SUPFAM" id="SSF47413">
    <property type="entry name" value="lambda repressor-like DNA-binding domains"/>
    <property type="match status" value="1"/>
</dbReference>
<protein>
    <submittedName>
        <fullName evidence="2">Anaerobic benzoate catabolism transcriptional regulator</fullName>
    </submittedName>
</protein>
<sequence>MRTDVSADDEWQKFAAELGLQIRRLRDAKGLSQEAVAYRAGLARFTYQRYERGEAQSGAPSNPTLRTLLALAQIFEVSLQELVPANHPDVTAR</sequence>
<evidence type="ECO:0000313" key="2">
    <source>
        <dbReference type="EMBL" id="KJL25035.1"/>
    </source>
</evidence>
<dbReference type="AlphaFoldDB" id="A0A0F0KY50"/>
<dbReference type="Gene3D" id="1.10.260.40">
    <property type="entry name" value="lambda repressor-like DNA-binding domains"/>
    <property type="match status" value="1"/>
</dbReference>
<name>A0A0F0KY50_9MICO</name>
<accession>A0A0F0KY50</accession>
<evidence type="ECO:0000259" key="1">
    <source>
        <dbReference type="PROSITE" id="PS50943"/>
    </source>
</evidence>